<comment type="caution">
    <text evidence="1">The sequence shown here is derived from an EMBL/GenBank/DDBJ whole genome shotgun (WGS) entry which is preliminary data.</text>
</comment>
<protein>
    <submittedName>
        <fullName evidence="1">Uncharacterized protein</fullName>
    </submittedName>
</protein>
<organism evidence="1 2">
    <name type="scientific">Candidatus Chisholmbacteria bacterium RIFCSPHIGHO2_01_FULL_52_32</name>
    <dbReference type="NCBI Taxonomy" id="1797591"/>
    <lineage>
        <taxon>Bacteria</taxon>
        <taxon>Candidatus Chisholmiibacteriota</taxon>
    </lineage>
</organism>
<name>A0A1G1VUI6_9BACT</name>
<evidence type="ECO:0000313" key="1">
    <source>
        <dbReference type="EMBL" id="OGY19042.1"/>
    </source>
</evidence>
<dbReference type="EMBL" id="MHCJ01000001">
    <property type="protein sequence ID" value="OGY19042.1"/>
    <property type="molecule type" value="Genomic_DNA"/>
</dbReference>
<reference evidence="1 2" key="1">
    <citation type="journal article" date="2016" name="Nat. Commun.">
        <title>Thousands of microbial genomes shed light on interconnected biogeochemical processes in an aquifer system.</title>
        <authorList>
            <person name="Anantharaman K."/>
            <person name="Brown C.T."/>
            <person name="Hug L.A."/>
            <person name="Sharon I."/>
            <person name="Castelle C.J."/>
            <person name="Probst A.J."/>
            <person name="Thomas B.C."/>
            <person name="Singh A."/>
            <person name="Wilkins M.J."/>
            <person name="Karaoz U."/>
            <person name="Brodie E.L."/>
            <person name="Williams K.H."/>
            <person name="Hubbard S.S."/>
            <person name="Banfield J.F."/>
        </authorList>
    </citation>
    <scope>NUCLEOTIDE SEQUENCE [LARGE SCALE GENOMIC DNA]</scope>
</reference>
<sequence length="73" mass="8274">MNVESPASAWRQGPFRLNPQPHLEQLAQYNPTLPLAHERSSDEVREEVHQRLAENQAIAIDVSQDLMVEQEAG</sequence>
<dbReference type="Proteomes" id="UP000179233">
    <property type="component" value="Unassembled WGS sequence"/>
</dbReference>
<dbReference type="AlphaFoldDB" id="A0A1G1VUI6"/>
<accession>A0A1G1VUI6</accession>
<gene>
    <name evidence="1" type="ORF">A2786_05910</name>
</gene>
<proteinExistence type="predicted"/>
<evidence type="ECO:0000313" key="2">
    <source>
        <dbReference type="Proteomes" id="UP000179233"/>
    </source>
</evidence>